<evidence type="ECO:0000256" key="1">
    <source>
        <dbReference type="SAM" id="Phobius"/>
    </source>
</evidence>
<feature type="transmembrane region" description="Helical" evidence="1">
    <location>
        <begin position="62"/>
        <end position="82"/>
    </location>
</feature>
<keyword evidence="1" id="KW-1133">Transmembrane helix</keyword>
<accession>A0A7I8KTG3</accession>
<protein>
    <submittedName>
        <fullName evidence="2">Uncharacterized protein</fullName>
    </submittedName>
</protein>
<evidence type="ECO:0000313" key="2">
    <source>
        <dbReference type="EMBL" id="CAA7401057.1"/>
    </source>
</evidence>
<sequence>MTATFAQNSASPCVTLQAFLRPSSSRVITSHLVPVAASHTFPTAPLNKTRFPSLWSWSMEPLPLAGLSLFAIHTTVFCRAWVYQMEKP</sequence>
<name>A0A7I8KTG3_SPIIN</name>
<proteinExistence type="predicted"/>
<keyword evidence="1" id="KW-0812">Transmembrane</keyword>
<reference evidence="2" key="1">
    <citation type="submission" date="2020-02" db="EMBL/GenBank/DDBJ databases">
        <authorList>
            <person name="Scholz U."/>
            <person name="Mascher M."/>
            <person name="Fiebig A."/>
        </authorList>
    </citation>
    <scope>NUCLEOTIDE SEQUENCE</scope>
</reference>
<organism evidence="2 3">
    <name type="scientific">Spirodela intermedia</name>
    <name type="common">Intermediate duckweed</name>
    <dbReference type="NCBI Taxonomy" id="51605"/>
    <lineage>
        <taxon>Eukaryota</taxon>
        <taxon>Viridiplantae</taxon>
        <taxon>Streptophyta</taxon>
        <taxon>Embryophyta</taxon>
        <taxon>Tracheophyta</taxon>
        <taxon>Spermatophyta</taxon>
        <taxon>Magnoliopsida</taxon>
        <taxon>Liliopsida</taxon>
        <taxon>Araceae</taxon>
        <taxon>Lemnoideae</taxon>
        <taxon>Spirodela</taxon>
    </lineage>
</organism>
<dbReference type="Proteomes" id="UP000663760">
    <property type="component" value="Chromosome 8"/>
</dbReference>
<gene>
    <name evidence="2" type="ORF">SI8410_08011735</name>
</gene>
<keyword evidence="1" id="KW-0472">Membrane</keyword>
<keyword evidence="3" id="KW-1185">Reference proteome</keyword>
<dbReference type="AlphaFoldDB" id="A0A7I8KTG3"/>
<evidence type="ECO:0000313" key="3">
    <source>
        <dbReference type="Proteomes" id="UP000663760"/>
    </source>
</evidence>
<dbReference type="EMBL" id="LR746271">
    <property type="protein sequence ID" value="CAA7401057.1"/>
    <property type="molecule type" value="Genomic_DNA"/>
</dbReference>